<organism evidence="2 3">
    <name type="scientific">Gossypium raimondii</name>
    <name type="common">Peruvian cotton</name>
    <name type="synonym">Gossypium klotzschianum subsp. raimondii</name>
    <dbReference type="NCBI Taxonomy" id="29730"/>
    <lineage>
        <taxon>Eukaryota</taxon>
        <taxon>Viridiplantae</taxon>
        <taxon>Streptophyta</taxon>
        <taxon>Embryophyta</taxon>
        <taxon>Tracheophyta</taxon>
        <taxon>Spermatophyta</taxon>
        <taxon>Magnoliopsida</taxon>
        <taxon>eudicotyledons</taxon>
        <taxon>Gunneridae</taxon>
        <taxon>Pentapetalae</taxon>
        <taxon>rosids</taxon>
        <taxon>malvids</taxon>
        <taxon>Malvales</taxon>
        <taxon>Malvaceae</taxon>
        <taxon>Malvoideae</taxon>
        <taxon>Gossypium</taxon>
    </lineage>
</organism>
<feature type="transmembrane region" description="Helical" evidence="1">
    <location>
        <begin position="73"/>
        <end position="95"/>
    </location>
</feature>
<keyword evidence="1" id="KW-0812">Transmembrane</keyword>
<evidence type="ECO:0000313" key="2">
    <source>
        <dbReference type="EMBL" id="KJB60164.1"/>
    </source>
</evidence>
<gene>
    <name evidence="2" type="ORF">B456_009G292200</name>
</gene>
<reference evidence="2 3" key="1">
    <citation type="journal article" date="2012" name="Nature">
        <title>Repeated polyploidization of Gossypium genomes and the evolution of spinnable cotton fibres.</title>
        <authorList>
            <person name="Paterson A.H."/>
            <person name="Wendel J.F."/>
            <person name="Gundlach H."/>
            <person name="Guo H."/>
            <person name="Jenkins J."/>
            <person name="Jin D."/>
            <person name="Llewellyn D."/>
            <person name="Showmaker K.C."/>
            <person name="Shu S."/>
            <person name="Udall J."/>
            <person name="Yoo M.J."/>
            <person name="Byers R."/>
            <person name="Chen W."/>
            <person name="Doron-Faigenboim A."/>
            <person name="Duke M.V."/>
            <person name="Gong L."/>
            <person name="Grimwood J."/>
            <person name="Grover C."/>
            <person name="Grupp K."/>
            <person name="Hu G."/>
            <person name="Lee T.H."/>
            <person name="Li J."/>
            <person name="Lin L."/>
            <person name="Liu T."/>
            <person name="Marler B.S."/>
            <person name="Page J.T."/>
            <person name="Roberts A.W."/>
            <person name="Romanel E."/>
            <person name="Sanders W.S."/>
            <person name="Szadkowski E."/>
            <person name="Tan X."/>
            <person name="Tang H."/>
            <person name="Xu C."/>
            <person name="Wang J."/>
            <person name="Wang Z."/>
            <person name="Zhang D."/>
            <person name="Zhang L."/>
            <person name="Ashrafi H."/>
            <person name="Bedon F."/>
            <person name="Bowers J.E."/>
            <person name="Brubaker C.L."/>
            <person name="Chee P.W."/>
            <person name="Das S."/>
            <person name="Gingle A.R."/>
            <person name="Haigler C.H."/>
            <person name="Harker D."/>
            <person name="Hoffmann L.V."/>
            <person name="Hovav R."/>
            <person name="Jones D.C."/>
            <person name="Lemke C."/>
            <person name="Mansoor S."/>
            <person name="ur Rahman M."/>
            <person name="Rainville L.N."/>
            <person name="Rambani A."/>
            <person name="Reddy U.K."/>
            <person name="Rong J.K."/>
            <person name="Saranga Y."/>
            <person name="Scheffler B.E."/>
            <person name="Scheffler J.A."/>
            <person name="Stelly D.M."/>
            <person name="Triplett B.A."/>
            <person name="Van Deynze A."/>
            <person name="Vaslin M.F."/>
            <person name="Waghmare V.N."/>
            <person name="Walford S.A."/>
            <person name="Wright R.J."/>
            <person name="Zaki E.A."/>
            <person name="Zhang T."/>
            <person name="Dennis E.S."/>
            <person name="Mayer K.F."/>
            <person name="Peterson D.G."/>
            <person name="Rokhsar D.S."/>
            <person name="Wang X."/>
            <person name="Schmutz J."/>
        </authorList>
    </citation>
    <scope>NUCLEOTIDE SEQUENCE [LARGE SCALE GENOMIC DNA]</scope>
</reference>
<dbReference type="Gramene" id="KJB60164">
    <property type="protein sequence ID" value="KJB60164"/>
    <property type="gene ID" value="B456_009G292200"/>
</dbReference>
<proteinExistence type="predicted"/>
<dbReference type="Proteomes" id="UP000032304">
    <property type="component" value="Chromosome 9"/>
</dbReference>
<keyword evidence="3" id="KW-1185">Reference proteome</keyword>
<dbReference type="AlphaFoldDB" id="A0A0D2TTU3"/>
<evidence type="ECO:0000313" key="3">
    <source>
        <dbReference type="Proteomes" id="UP000032304"/>
    </source>
</evidence>
<dbReference type="EMBL" id="CM001748">
    <property type="protein sequence ID" value="KJB60164.1"/>
    <property type="molecule type" value="Genomic_DNA"/>
</dbReference>
<keyword evidence="1" id="KW-0472">Membrane</keyword>
<feature type="transmembrane region" description="Helical" evidence="1">
    <location>
        <begin position="29"/>
        <end position="52"/>
    </location>
</feature>
<keyword evidence="1" id="KW-1133">Transmembrane helix</keyword>
<accession>A0A0D2TTU3</accession>
<name>A0A0D2TTU3_GOSRA</name>
<sequence length="118" mass="13900">MSLELDCAICSQPCVFVPKIYTCIFGQTLYSLVHVLSCVCFKVCFSGIGFGFKVSEGHRKNLFDYKSCRNIRLLRLVYVCFKYRFNINIYLWGFWFPRRLSTFRTHFSFLFTATESAH</sequence>
<protein>
    <submittedName>
        <fullName evidence="2">Uncharacterized protein</fullName>
    </submittedName>
</protein>
<evidence type="ECO:0000256" key="1">
    <source>
        <dbReference type="SAM" id="Phobius"/>
    </source>
</evidence>